<reference evidence="2" key="1">
    <citation type="journal article" date="2019" name="Int. J. Syst. Evol. Microbiol.">
        <title>The Global Catalogue of Microorganisms (GCM) 10K type strain sequencing project: providing services to taxonomists for standard genome sequencing and annotation.</title>
        <authorList>
            <consortium name="The Broad Institute Genomics Platform"/>
            <consortium name="The Broad Institute Genome Sequencing Center for Infectious Disease"/>
            <person name="Wu L."/>
            <person name="Ma J."/>
        </authorList>
    </citation>
    <scope>NUCLEOTIDE SEQUENCE [LARGE SCALE GENOMIC DNA]</scope>
    <source>
        <strain evidence="2">CCUG 43114</strain>
    </source>
</reference>
<dbReference type="Pfam" id="PF13835">
    <property type="entry name" value="DUF4194"/>
    <property type="match status" value="1"/>
</dbReference>
<keyword evidence="2" id="KW-1185">Reference proteome</keyword>
<proteinExistence type="predicted"/>
<organism evidence="1 2">
    <name type="scientific">Aquipuribacter nitratireducens</name>
    <dbReference type="NCBI Taxonomy" id="650104"/>
    <lineage>
        <taxon>Bacteria</taxon>
        <taxon>Bacillati</taxon>
        <taxon>Actinomycetota</taxon>
        <taxon>Actinomycetes</taxon>
        <taxon>Micrococcales</taxon>
        <taxon>Intrasporangiaceae</taxon>
        <taxon>Aquipuribacter</taxon>
    </lineage>
</organism>
<protein>
    <submittedName>
        <fullName evidence="1">DUF4194 domain-containing protein</fullName>
    </submittedName>
</protein>
<dbReference type="RefSeq" id="WP_340266573.1">
    <property type="nucleotide sequence ID" value="NZ_JBBEOG010000001.1"/>
</dbReference>
<sequence>MSGRPSPRGELDLSLVLVSLYKGVVQRDTHERAWQHLLHLQPQVRDHVGVVGLQLVVDESEGYAYLRQRPEDDDATTDAPRLVARRQLSFPVSLLLALLRRRLALHDAEGGDVRLVLTREQMVEMVRVFVPESSNDARVVDQVETSIAKVVELGFLRRLPGDDGALEVRRILKSFVDAEWLHDFDARLAAYRDVLAGQETA</sequence>
<accession>A0ABW0GHH7</accession>
<dbReference type="InterPro" id="IPR025449">
    <property type="entry name" value="JetB"/>
</dbReference>
<dbReference type="EMBL" id="JBHSLD010000001">
    <property type="protein sequence ID" value="MFC5379318.1"/>
    <property type="molecule type" value="Genomic_DNA"/>
</dbReference>
<comment type="caution">
    <text evidence="1">The sequence shown here is derived from an EMBL/GenBank/DDBJ whole genome shotgun (WGS) entry which is preliminary data.</text>
</comment>
<dbReference type="Proteomes" id="UP001596122">
    <property type="component" value="Unassembled WGS sequence"/>
</dbReference>
<name>A0ABW0GHH7_9MICO</name>
<evidence type="ECO:0000313" key="1">
    <source>
        <dbReference type="EMBL" id="MFC5379318.1"/>
    </source>
</evidence>
<evidence type="ECO:0000313" key="2">
    <source>
        <dbReference type="Proteomes" id="UP001596122"/>
    </source>
</evidence>
<gene>
    <name evidence="1" type="ORF">ACFPJ6_00790</name>
</gene>